<feature type="domain" description="ATP-grasp" evidence="20">
    <location>
        <begin position="120"/>
        <end position="316"/>
    </location>
</feature>
<dbReference type="InterPro" id="IPR016185">
    <property type="entry name" value="PreATP-grasp_dom_sf"/>
</dbReference>
<dbReference type="EMBL" id="JBHUIY010000055">
    <property type="protein sequence ID" value="MFD2235577.1"/>
    <property type="molecule type" value="Genomic_DNA"/>
</dbReference>
<evidence type="ECO:0000259" key="21">
    <source>
        <dbReference type="PROSITE" id="PS50979"/>
    </source>
</evidence>
<dbReference type="EC" id="6.3.4.14" evidence="4 19"/>
<keyword evidence="8" id="KW-0479">Metal-binding</keyword>
<evidence type="ECO:0000256" key="9">
    <source>
        <dbReference type="ARBA" id="ARBA00022741"/>
    </source>
</evidence>
<keyword evidence="12" id="KW-0460">Magnesium</keyword>
<evidence type="ECO:0000256" key="6">
    <source>
        <dbReference type="ARBA" id="ARBA00022516"/>
    </source>
</evidence>
<dbReference type="InterPro" id="IPR011764">
    <property type="entry name" value="Biotin_carboxylation_dom"/>
</dbReference>
<keyword evidence="9 18" id="KW-0547">Nucleotide-binding</keyword>
<evidence type="ECO:0000256" key="3">
    <source>
        <dbReference type="ARBA" id="ARBA00011750"/>
    </source>
</evidence>
<dbReference type="InterPro" id="IPR013815">
    <property type="entry name" value="ATP_grasp_subdomain_1"/>
</dbReference>
<evidence type="ECO:0000256" key="17">
    <source>
        <dbReference type="ARBA" id="ARBA00048600"/>
    </source>
</evidence>
<comment type="subunit">
    <text evidence="3 19">Acetyl-CoA carboxylase is a heterohexamer of biotin carboxyl carrier protein, biotin carboxylase and the two subunits of carboxyl transferase in a 2:2 complex.</text>
</comment>
<comment type="function">
    <text evidence="1 19">This protein is a component of the acetyl coenzyme A carboxylase complex; first, biotin carboxylase catalyzes the carboxylation of the carrier protein and then the transcarboxylase transfers the carboxyl group to form malonyl-CoA.</text>
</comment>
<sequence>MFEKVLIANRGEIALRIHRACREMGIRTVAVHSTADTDAMHVRLADEAVCIGPPQAKESYLNKAAILSAATITGADAIHPGYGFLSENADFAQMVEEHGLVFIGPSPDHIRMMGDKITAKQAAKAAGLPVVPGSEGAIDTVEQALAAAEAIGYPVLIKATAGGGGKGMKVARTPDDLVEAFKLARNEAKAAFGNADVYMEKYLGRPRHIEIQILADNYGGVVHLGERDCSLQRKHQKVLEEAPSPALNADQRERIGATACAAIAKLGYRNAGTIEFLFENGQFYFIEMNTRLQVEHPITEAITGIDLVREQIRIAAGAPLGYGQSDVRFAGQAIECRINAEDPQTFAPCPGRIEGYHAPGGLGVRVDSGLYSGYRIPPHYDSMIAKLIVYGNSRNEALMRLRRALGEYVIEGVKTTLPLHNRLVQDSDFVNGDYDIHWLERFVERNNH</sequence>
<proteinExistence type="predicted"/>
<evidence type="ECO:0000256" key="1">
    <source>
        <dbReference type="ARBA" id="ARBA00003761"/>
    </source>
</evidence>
<keyword evidence="14 19" id="KW-0275">Fatty acid biosynthesis</keyword>
<evidence type="ECO:0000256" key="12">
    <source>
        <dbReference type="ARBA" id="ARBA00022842"/>
    </source>
</evidence>
<feature type="domain" description="Biotin carboxylation" evidence="21">
    <location>
        <begin position="1"/>
        <end position="444"/>
    </location>
</feature>
<evidence type="ECO:0000259" key="20">
    <source>
        <dbReference type="PROSITE" id="PS50975"/>
    </source>
</evidence>
<dbReference type="NCBIfam" id="NF006367">
    <property type="entry name" value="PRK08591.1"/>
    <property type="match status" value="1"/>
</dbReference>
<dbReference type="PANTHER" id="PTHR48095:SF2">
    <property type="entry name" value="BIOTIN CARBOXYLASE, CHLOROPLASTIC"/>
    <property type="match status" value="1"/>
</dbReference>
<dbReference type="SUPFAM" id="SSF51246">
    <property type="entry name" value="Rudiment single hybrid motif"/>
    <property type="match status" value="1"/>
</dbReference>
<dbReference type="Pfam" id="PF00289">
    <property type="entry name" value="Biotin_carb_N"/>
    <property type="match status" value="1"/>
</dbReference>
<keyword evidence="23" id="KW-1185">Reference proteome</keyword>
<dbReference type="SMART" id="SM00878">
    <property type="entry name" value="Biotin_carb_C"/>
    <property type="match status" value="1"/>
</dbReference>
<evidence type="ECO:0000256" key="14">
    <source>
        <dbReference type="ARBA" id="ARBA00023160"/>
    </source>
</evidence>
<dbReference type="InterPro" id="IPR005482">
    <property type="entry name" value="Biotin_COase_C"/>
</dbReference>
<protein>
    <recommendedName>
        <fullName evidence="5 19">Biotin carboxylase</fullName>
        <ecNumber evidence="4 19">6.3.4.14</ecNumber>
    </recommendedName>
    <alternativeName>
        <fullName evidence="16 19">Acetyl-coenzyme A carboxylase biotin carboxylase subunit A</fullName>
    </alternativeName>
</protein>
<evidence type="ECO:0000313" key="22">
    <source>
        <dbReference type="EMBL" id="MFD2235577.1"/>
    </source>
</evidence>
<dbReference type="InterPro" id="IPR005481">
    <property type="entry name" value="BC-like_N"/>
</dbReference>
<dbReference type="Gene3D" id="3.40.50.20">
    <property type="match status" value="1"/>
</dbReference>
<reference evidence="23" key="1">
    <citation type="journal article" date="2019" name="Int. J. Syst. Evol. Microbiol.">
        <title>The Global Catalogue of Microorganisms (GCM) 10K type strain sequencing project: providing services to taxonomists for standard genome sequencing and annotation.</title>
        <authorList>
            <consortium name="The Broad Institute Genomics Platform"/>
            <consortium name="The Broad Institute Genome Sequencing Center for Infectious Disease"/>
            <person name="Wu L."/>
            <person name="Ma J."/>
        </authorList>
    </citation>
    <scope>NUCLEOTIDE SEQUENCE [LARGE SCALE GENOMIC DNA]</scope>
    <source>
        <strain evidence="23">KCTC 15012</strain>
    </source>
</reference>
<dbReference type="GO" id="GO:0004075">
    <property type="term" value="F:biotin carboxylase activity"/>
    <property type="evidence" value="ECO:0007669"/>
    <property type="project" value="UniProtKB-EC"/>
</dbReference>
<dbReference type="InterPro" id="IPR051602">
    <property type="entry name" value="ACC_Biotin_Carboxylase"/>
</dbReference>
<organism evidence="22 23">
    <name type="scientific">Phaeospirillum tilakii</name>
    <dbReference type="NCBI Taxonomy" id="741673"/>
    <lineage>
        <taxon>Bacteria</taxon>
        <taxon>Pseudomonadati</taxon>
        <taxon>Pseudomonadota</taxon>
        <taxon>Alphaproteobacteria</taxon>
        <taxon>Rhodospirillales</taxon>
        <taxon>Rhodospirillaceae</taxon>
        <taxon>Phaeospirillum</taxon>
    </lineage>
</organism>
<dbReference type="Gene3D" id="3.30.1490.20">
    <property type="entry name" value="ATP-grasp fold, A domain"/>
    <property type="match status" value="1"/>
</dbReference>
<evidence type="ECO:0000256" key="15">
    <source>
        <dbReference type="ARBA" id="ARBA00023267"/>
    </source>
</evidence>
<dbReference type="Pfam" id="PF02786">
    <property type="entry name" value="CPSase_L_D2"/>
    <property type="match status" value="1"/>
</dbReference>
<dbReference type="Proteomes" id="UP001597296">
    <property type="component" value="Unassembled WGS sequence"/>
</dbReference>
<comment type="caution">
    <text evidence="22">The sequence shown here is derived from an EMBL/GenBank/DDBJ whole genome shotgun (WGS) entry which is preliminary data.</text>
</comment>
<evidence type="ECO:0000256" key="7">
    <source>
        <dbReference type="ARBA" id="ARBA00022598"/>
    </source>
</evidence>
<dbReference type="PROSITE" id="PS50975">
    <property type="entry name" value="ATP_GRASP"/>
    <property type="match status" value="1"/>
</dbReference>
<dbReference type="InterPro" id="IPR011054">
    <property type="entry name" value="Rudment_hybrid_motif"/>
</dbReference>
<dbReference type="InterPro" id="IPR005479">
    <property type="entry name" value="CPAse_ATP-bd"/>
</dbReference>
<name>A0ABW5CHY3_9PROT</name>
<keyword evidence="15 19" id="KW-0092">Biotin</keyword>
<evidence type="ECO:0000256" key="2">
    <source>
        <dbReference type="ARBA" id="ARBA00004956"/>
    </source>
</evidence>
<evidence type="ECO:0000256" key="19">
    <source>
        <dbReference type="RuleBase" id="RU365063"/>
    </source>
</evidence>
<keyword evidence="13 19" id="KW-0443">Lipid metabolism</keyword>
<dbReference type="NCBIfam" id="TIGR00514">
    <property type="entry name" value="accC"/>
    <property type="match status" value="1"/>
</dbReference>
<gene>
    <name evidence="22" type="primary">accC</name>
    <name evidence="22" type="ORF">ACFSNB_17390</name>
</gene>
<dbReference type="PROSITE" id="PS00867">
    <property type="entry name" value="CPSASE_2"/>
    <property type="match status" value="1"/>
</dbReference>
<dbReference type="SUPFAM" id="SSF52440">
    <property type="entry name" value="PreATP-grasp domain"/>
    <property type="match status" value="1"/>
</dbReference>
<dbReference type="Gene3D" id="3.30.470.20">
    <property type="entry name" value="ATP-grasp fold, B domain"/>
    <property type="match status" value="1"/>
</dbReference>
<dbReference type="Pfam" id="PF02785">
    <property type="entry name" value="Biotin_carb_C"/>
    <property type="match status" value="1"/>
</dbReference>
<evidence type="ECO:0000256" key="10">
    <source>
        <dbReference type="ARBA" id="ARBA00022832"/>
    </source>
</evidence>
<evidence type="ECO:0000256" key="8">
    <source>
        <dbReference type="ARBA" id="ARBA00022723"/>
    </source>
</evidence>
<evidence type="ECO:0000313" key="23">
    <source>
        <dbReference type="Proteomes" id="UP001597296"/>
    </source>
</evidence>
<keyword evidence="11 18" id="KW-0067">ATP-binding</keyword>
<dbReference type="RefSeq" id="WP_377318887.1">
    <property type="nucleotide sequence ID" value="NZ_JBHUIY010000055.1"/>
</dbReference>
<evidence type="ECO:0000256" key="4">
    <source>
        <dbReference type="ARBA" id="ARBA00013263"/>
    </source>
</evidence>
<dbReference type="PROSITE" id="PS50979">
    <property type="entry name" value="BC"/>
    <property type="match status" value="1"/>
</dbReference>
<comment type="pathway">
    <text evidence="2 19">Lipid metabolism; malonyl-CoA biosynthesis; malonyl-CoA from acetyl-CoA: step 1/1.</text>
</comment>
<evidence type="ECO:0000256" key="13">
    <source>
        <dbReference type="ARBA" id="ARBA00023098"/>
    </source>
</evidence>
<dbReference type="PANTHER" id="PTHR48095">
    <property type="entry name" value="PYRUVATE CARBOXYLASE SUBUNIT A"/>
    <property type="match status" value="1"/>
</dbReference>
<accession>A0ABW5CHY3</accession>
<evidence type="ECO:0000256" key="18">
    <source>
        <dbReference type="PROSITE-ProRule" id="PRU00409"/>
    </source>
</evidence>
<keyword evidence="10 19" id="KW-0276">Fatty acid metabolism</keyword>
<keyword evidence="7 19" id="KW-0436">Ligase</keyword>
<dbReference type="InterPro" id="IPR011761">
    <property type="entry name" value="ATP-grasp"/>
</dbReference>
<keyword evidence="6 19" id="KW-0444">Lipid biosynthesis</keyword>
<evidence type="ECO:0000256" key="16">
    <source>
        <dbReference type="ARBA" id="ARBA00033786"/>
    </source>
</evidence>
<evidence type="ECO:0000256" key="5">
    <source>
        <dbReference type="ARBA" id="ARBA00017242"/>
    </source>
</evidence>
<comment type="catalytic activity">
    <reaction evidence="17 19">
        <text>N(6)-biotinyl-L-lysyl-[protein] + hydrogencarbonate + ATP = N(6)-carboxybiotinyl-L-lysyl-[protein] + ADP + phosphate + H(+)</text>
        <dbReference type="Rhea" id="RHEA:13501"/>
        <dbReference type="Rhea" id="RHEA-COMP:10505"/>
        <dbReference type="Rhea" id="RHEA-COMP:10506"/>
        <dbReference type="ChEBI" id="CHEBI:15378"/>
        <dbReference type="ChEBI" id="CHEBI:17544"/>
        <dbReference type="ChEBI" id="CHEBI:30616"/>
        <dbReference type="ChEBI" id="CHEBI:43474"/>
        <dbReference type="ChEBI" id="CHEBI:83144"/>
        <dbReference type="ChEBI" id="CHEBI:83145"/>
        <dbReference type="ChEBI" id="CHEBI:456216"/>
        <dbReference type="EC" id="6.3.4.14"/>
    </reaction>
</comment>
<dbReference type="PROSITE" id="PS00866">
    <property type="entry name" value="CPSASE_1"/>
    <property type="match status" value="1"/>
</dbReference>
<dbReference type="InterPro" id="IPR004549">
    <property type="entry name" value="Acetyl_CoA_COase_biotin_COase"/>
</dbReference>
<dbReference type="SUPFAM" id="SSF56059">
    <property type="entry name" value="Glutathione synthetase ATP-binding domain-like"/>
    <property type="match status" value="1"/>
</dbReference>
<evidence type="ECO:0000256" key="11">
    <source>
        <dbReference type="ARBA" id="ARBA00022840"/>
    </source>
</evidence>